<dbReference type="Gene3D" id="3.40.30.10">
    <property type="entry name" value="Glutaredoxin"/>
    <property type="match status" value="1"/>
</dbReference>
<sequence>MSTIYASAQPTRADIDALPGPALLEFGAGWCGHCRASEAVLAHVFSDYPDVRHLRVEDGSGRALGRSFRVKLWPTMIFLQDGIEVARLVRPLDAGAIRDAFALIRPAA</sequence>
<evidence type="ECO:0000259" key="1">
    <source>
        <dbReference type="Pfam" id="PF00085"/>
    </source>
</evidence>
<protein>
    <submittedName>
        <fullName evidence="2">Thioredoxin family protein</fullName>
    </submittedName>
</protein>
<dbReference type="InterPro" id="IPR036249">
    <property type="entry name" value="Thioredoxin-like_sf"/>
</dbReference>
<gene>
    <name evidence="2" type="ORF">GJA_823</name>
</gene>
<dbReference type="RefSeq" id="WP_038498628.1">
    <property type="nucleotide sequence ID" value="NZ_BCTH01000052.1"/>
</dbReference>
<organism evidence="2 3">
    <name type="scientific">Janthinobacterium agaricidamnosum NBRC 102515 = DSM 9628</name>
    <dbReference type="NCBI Taxonomy" id="1349767"/>
    <lineage>
        <taxon>Bacteria</taxon>
        <taxon>Pseudomonadati</taxon>
        <taxon>Pseudomonadota</taxon>
        <taxon>Betaproteobacteria</taxon>
        <taxon>Burkholderiales</taxon>
        <taxon>Oxalobacteraceae</taxon>
        <taxon>Janthinobacterium</taxon>
    </lineage>
</organism>
<dbReference type="CDD" id="cd02947">
    <property type="entry name" value="TRX_family"/>
    <property type="match status" value="1"/>
</dbReference>
<dbReference type="STRING" id="1349767.GJA_823"/>
<reference evidence="2 3" key="1">
    <citation type="journal article" date="2015" name="Genome Announc.">
        <title>Genome Sequence of Mushroom Soft-Rot Pathogen Janthinobacterium agaricidamnosum.</title>
        <authorList>
            <person name="Graupner K."/>
            <person name="Lackner G."/>
            <person name="Hertweck C."/>
        </authorList>
    </citation>
    <scope>NUCLEOTIDE SEQUENCE [LARGE SCALE GENOMIC DNA]</scope>
    <source>
        <strain evidence="3">NBRC 102515 / DSM 9628</strain>
    </source>
</reference>
<evidence type="ECO:0000313" key="2">
    <source>
        <dbReference type="EMBL" id="CDG81482.1"/>
    </source>
</evidence>
<dbReference type="EMBL" id="HG322949">
    <property type="protein sequence ID" value="CDG81482.1"/>
    <property type="molecule type" value="Genomic_DNA"/>
</dbReference>
<dbReference type="Pfam" id="PF00085">
    <property type="entry name" value="Thioredoxin"/>
    <property type="match status" value="1"/>
</dbReference>
<proteinExistence type="predicted"/>
<dbReference type="SUPFAM" id="SSF52833">
    <property type="entry name" value="Thioredoxin-like"/>
    <property type="match status" value="1"/>
</dbReference>
<dbReference type="Proteomes" id="UP000027604">
    <property type="component" value="Chromosome I"/>
</dbReference>
<dbReference type="eggNOG" id="COG0526">
    <property type="taxonomic scope" value="Bacteria"/>
</dbReference>
<dbReference type="PATRIC" id="fig|1349767.4.peg.2529"/>
<feature type="domain" description="Thioredoxin" evidence="1">
    <location>
        <begin position="20"/>
        <end position="98"/>
    </location>
</feature>
<dbReference type="InterPro" id="IPR013766">
    <property type="entry name" value="Thioredoxin_domain"/>
</dbReference>
<dbReference type="HOGENOM" id="CLU_090389_12_0_4"/>
<accession>W0V2K4</accession>
<name>W0V2K4_9BURK</name>
<dbReference type="OrthoDB" id="215495at2"/>
<evidence type="ECO:0000313" key="3">
    <source>
        <dbReference type="Proteomes" id="UP000027604"/>
    </source>
</evidence>
<dbReference type="AlphaFoldDB" id="W0V2K4"/>
<dbReference type="KEGG" id="jag:GJA_823"/>
<keyword evidence="3" id="KW-1185">Reference proteome</keyword>